<gene>
    <name evidence="3" type="ORF">NTJ_12645</name>
</gene>
<proteinExistence type="predicted"/>
<keyword evidence="1" id="KW-0175">Coiled coil</keyword>
<dbReference type="Proteomes" id="UP001307889">
    <property type="component" value="Chromosome 11"/>
</dbReference>
<feature type="coiled-coil region" evidence="1">
    <location>
        <begin position="380"/>
        <end position="473"/>
    </location>
</feature>
<evidence type="ECO:0000313" key="3">
    <source>
        <dbReference type="EMBL" id="BES99834.1"/>
    </source>
</evidence>
<dbReference type="PANTHER" id="PTHR43941:SF1">
    <property type="entry name" value="STRUCTURAL MAINTENANCE OF CHROMOSOMES PROTEIN 2"/>
    <property type="match status" value="1"/>
</dbReference>
<feature type="coiled-coil region" evidence="1">
    <location>
        <begin position="275"/>
        <end position="316"/>
    </location>
</feature>
<evidence type="ECO:0000256" key="1">
    <source>
        <dbReference type="SAM" id="Coils"/>
    </source>
</evidence>
<reference evidence="3 4" key="1">
    <citation type="submission" date="2023-09" db="EMBL/GenBank/DDBJ databases">
        <title>Nesidiocoris tenuis whole genome shotgun sequence.</title>
        <authorList>
            <person name="Shibata T."/>
            <person name="Shimoda M."/>
            <person name="Kobayashi T."/>
            <person name="Uehara T."/>
        </authorList>
    </citation>
    <scope>NUCLEOTIDE SEQUENCE [LARGE SCALE GENOMIC DNA]</scope>
    <source>
        <strain evidence="3 4">Japan</strain>
    </source>
</reference>
<accession>A0ABN7B611</accession>
<sequence length="1052" mass="118794">MKIADWENVVLVWVNALQLSDEEITDVSQLHTSDFFKNLIGRLSISVQPSYRENGEALDYVKTVLKEEFKGFVPANGDWDSQETTLVTSLLLLLSAFKCQSLRTPLYQLSGQTQLVIQAFIQKFISLHKISPLDQITREQLIASLTDLCSDEDDSQMLDDIIEIDGTPPPKRALSPMASFVDSPDSLRNGRAKMKSLECQIDLLSWDNQHLTDEIEILKSDLGEMRNKFENKSAQVLKLENELFLVKNTSFRDASSLQIDGSNLTEEVNLLRSDLETLTTRLANCVEELDQEQLANVQLSAKLKKAEEENVLLMQRCSENDVKIQALQANTADLEGVVASLKTTVREQAELLSDSSFIASSPLPRDMSLNESAIIGETMASVVEIKFSELEDEVKKVKQALCYSEQKITDMEAQLQSKERELEKYRQGNGSVDKLTAGIARLEFELAEKCLEIEALKNDKKSLSASVAEKQSKVDVLFEHQKTQTAFPDEAPRAKNHSECKCSEYRQKTIEESDDLVEKMTQLCQLFDGEKVDLNKEEFVKIRNRLAQEKRSLLSENGDLKSKLASAQSKMSELVGELVTLIGEDSADSPPAVIVSKLSSKMKSLTLEIEKLSAINEGNVDEICNCRKEIAQHLATIGEAHEELALLRERLRKTEVELETLRGQHRVRGTEFLALQQAVSMCEHEKAILQRRNDLLNAEANKAESLKNEVSRLKAFVNNLECELSTEKLEHKRSRDQLETNQKMSRAFDTKFASLQIELKSQYDKELARTVDEFNDKIDQMKRRMVRDRNQIKDLSSELWETSDRYLLASQEAEALRNQLRRTKAALEIVANRTPQKSNAIPQGSHPCLWTRASESNDEFDEKITVLRERRAKRLSGNSLWYEGLNRFSEEQPEDESFGDVFLDDLKAGIVRLPNHCPTLVSARASCPPPIKVTDSSGGSGDRCSNDKQSLIPPDKPKRKEQVAYCRPGPPTPSKNARLSLQSLDKVSHLREPPLLRERPQPNRLSRFFNLSTKTNKTGSAGEAISSGPSKRKSFFKKFATANRENVPPPWI</sequence>
<dbReference type="PANTHER" id="PTHR43941">
    <property type="entry name" value="STRUCTURAL MAINTENANCE OF CHROMOSOMES PROTEIN 2"/>
    <property type="match status" value="1"/>
</dbReference>
<feature type="coiled-coil region" evidence="1">
    <location>
        <begin position="208"/>
        <end position="242"/>
    </location>
</feature>
<dbReference type="EMBL" id="AP028919">
    <property type="protein sequence ID" value="BES99834.1"/>
    <property type="molecule type" value="Genomic_DNA"/>
</dbReference>
<evidence type="ECO:0008006" key="5">
    <source>
        <dbReference type="Google" id="ProtNLM"/>
    </source>
</evidence>
<feature type="region of interest" description="Disordered" evidence="2">
    <location>
        <begin position="1013"/>
        <end position="1032"/>
    </location>
</feature>
<feature type="region of interest" description="Disordered" evidence="2">
    <location>
        <begin position="924"/>
        <end position="962"/>
    </location>
</feature>
<evidence type="ECO:0000313" key="4">
    <source>
        <dbReference type="Proteomes" id="UP001307889"/>
    </source>
</evidence>
<protein>
    <recommendedName>
        <fullName evidence="5">HOOK N-terminal domain-containing protein</fullName>
    </recommendedName>
</protein>
<feature type="coiled-coil region" evidence="1">
    <location>
        <begin position="595"/>
        <end position="737"/>
    </location>
</feature>
<evidence type="ECO:0000256" key="2">
    <source>
        <dbReference type="SAM" id="MobiDB-lite"/>
    </source>
</evidence>
<organism evidence="3 4">
    <name type="scientific">Nesidiocoris tenuis</name>
    <dbReference type="NCBI Taxonomy" id="355587"/>
    <lineage>
        <taxon>Eukaryota</taxon>
        <taxon>Metazoa</taxon>
        <taxon>Ecdysozoa</taxon>
        <taxon>Arthropoda</taxon>
        <taxon>Hexapoda</taxon>
        <taxon>Insecta</taxon>
        <taxon>Pterygota</taxon>
        <taxon>Neoptera</taxon>
        <taxon>Paraneoptera</taxon>
        <taxon>Hemiptera</taxon>
        <taxon>Heteroptera</taxon>
        <taxon>Panheteroptera</taxon>
        <taxon>Cimicomorpha</taxon>
        <taxon>Miridae</taxon>
        <taxon>Dicyphina</taxon>
        <taxon>Nesidiocoris</taxon>
    </lineage>
</organism>
<name>A0ABN7B611_9HEMI</name>
<feature type="coiled-coil region" evidence="1">
    <location>
        <begin position="764"/>
        <end position="833"/>
    </location>
</feature>
<keyword evidence="4" id="KW-1185">Reference proteome</keyword>